<evidence type="ECO:0000256" key="1">
    <source>
        <dbReference type="SAM" id="Phobius"/>
    </source>
</evidence>
<keyword evidence="1" id="KW-1133">Transmembrane helix</keyword>
<dbReference type="EMBL" id="CP060718">
    <property type="protein sequence ID" value="QNN67402.1"/>
    <property type="molecule type" value="Genomic_DNA"/>
</dbReference>
<dbReference type="AlphaFoldDB" id="A0A7G9SHS7"/>
<gene>
    <name evidence="2" type="ORF">H9L13_00010</name>
</gene>
<dbReference type="Proteomes" id="UP000515971">
    <property type="component" value="Chromosome"/>
</dbReference>
<evidence type="ECO:0000313" key="2">
    <source>
        <dbReference type="EMBL" id="QNN67402.1"/>
    </source>
</evidence>
<proteinExistence type="predicted"/>
<sequence>MSGLTTSDILKIAAALALIVAGIWQYRRRSGTGENASYGSQSGVLLLVVGIILMIYAVGGLEYRPSPAEQEALSQ</sequence>
<reference evidence="2 3" key="1">
    <citation type="submission" date="2020-08" db="EMBL/GenBank/DDBJ databases">
        <title>Genome sequence of Sphingomonas lutea KCTC 23642T.</title>
        <authorList>
            <person name="Hyun D.-W."/>
            <person name="Bae J.-W."/>
        </authorList>
    </citation>
    <scope>NUCLEOTIDE SEQUENCE [LARGE SCALE GENOMIC DNA]</scope>
    <source>
        <strain evidence="2 3">KCTC 23642</strain>
    </source>
</reference>
<evidence type="ECO:0000313" key="3">
    <source>
        <dbReference type="Proteomes" id="UP000515971"/>
    </source>
</evidence>
<name>A0A7G9SHS7_9SPHN</name>
<organism evidence="2 3">
    <name type="scientific">Sphingomonas lutea</name>
    <dbReference type="NCBI Taxonomy" id="1045317"/>
    <lineage>
        <taxon>Bacteria</taxon>
        <taxon>Pseudomonadati</taxon>
        <taxon>Pseudomonadota</taxon>
        <taxon>Alphaproteobacteria</taxon>
        <taxon>Sphingomonadales</taxon>
        <taxon>Sphingomonadaceae</taxon>
        <taxon>Sphingomonas</taxon>
    </lineage>
</organism>
<keyword evidence="1" id="KW-0812">Transmembrane</keyword>
<feature type="transmembrane region" description="Helical" evidence="1">
    <location>
        <begin position="38"/>
        <end position="58"/>
    </location>
</feature>
<protein>
    <submittedName>
        <fullName evidence="2">Uncharacterized protein</fullName>
    </submittedName>
</protein>
<dbReference type="KEGG" id="slut:H9L13_00010"/>
<accession>A0A7G9SHS7</accession>
<keyword evidence="3" id="KW-1185">Reference proteome</keyword>
<keyword evidence="1" id="KW-0472">Membrane</keyword>
<feature type="transmembrane region" description="Helical" evidence="1">
    <location>
        <begin position="9"/>
        <end position="26"/>
    </location>
</feature>
<dbReference type="RefSeq" id="WP_187537991.1">
    <property type="nucleotide sequence ID" value="NZ_BAABJT010000001.1"/>
</dbReference>